<evidence type="ECO:0000313" key="11">
    <source>
        <dbReference type="Proteomes" id="UP000466931"/>
    </source>
</evidence>
<dbReference type="PANTHER" id="PTHR33908:SF3">
    <property type="entry name" value="UNDECAPRENYL PHOSPHATE-ALPHA-4-AMINO-4-DEOXY-L-ARABINOSE ARABINOSYL TRANSFERASE"/>
    <property type="match status" value="1"/>
</dbReference>
<keyword evidence="4 10" id="KW-0808">Transferase</keyword>
<dbReference type="EMBL" id="AP022612">
    <property type="protein sequence ID" value="BBZ33308.1"/>
    <property type="molecule type" value="Genomic_DNA"/>
</dbReference>
<evidence type="ECO:0000256" key="3">
    <source>
        <dbReference type="ARBA" id="ARBA00022676"/>
    </source>
</evidence>
<dbReference type="RefSeq" id="WP_179965736.1">
    <property type="nucleotide sequence ID" value="NZ_AP022612.1"/>
</dbReference>
<gene>
    <name evidence="10" type="ORF">MCNF_19130</name>
</gene>
<feature type="transmembrane region" description="Helical" evidence="9">
    <location>
        <begin position="214"/>
        <end position="234"/>
    </location>
</feature>
<feature type="region of interest" description="Disordered" evidence="8">
    <location>
        <begin position="1"/>
        <end position="23"/>
    </location>
</feature>
<dbReference type="InterPro" id="IPR050297">
    <property type="entry name" value="LipidA_mod_glycosyltrf_83"/>
</dbReference>
<keyword evidence="3 10" id="KW-0328">Glycosyltransferase</keyword>
<keyword evidence="11" id="KW-1185">Reference proteome</keyword>
<reference evidence="10" key="1">
    <citation type="journal article" date="2019" name="Emerg. Microbes Infect.">
        <title>Comprehensive subspecies identification of 175 nontuberculous mycobacteria species based on 7547 genomic profiles.</title>
        <authorList>
            <person name="Matsumoto Y."/>
            <person name="Kinjo T."/>
            <person name="Motooka D."/>
            <person name="Nabeya D."/>
            <person name="Jung N."/>
            <person name="Uechi K."/>
            <person name="Horii T."/>
            <person name="Iida T."/>
            <person name="Fujita J."/>
            <person name="Nakamura S."/>
        </authorList>
    </citation>
    <scope>NUCLEOTIDE SEQUENCE [LARGE SCALE GENOMIC DNA]</scope>
    <source>
        <strain evidence="10">JCM 13671</strain>
    </source>
</reference>
<dbReference type="GO" id="GO:0016763">
    <property type="term" value="F:pentosyltransferase activity"/>
    <property type="evidence" value="ECO:0007669"/>
    <property type="project" value="TreeGrafter"/>
</dbReference>
<proteinExistence type="predicted"/>
<evidence type="ECO:0000256" key="9">
    <source>
        <dbReference type="SAM" id="Phobius"/>
    </source>
</evidence>
<keyword evidence="5 9" id="KW-0812">Transmembrane</keyword>
<name>A0A7I7XVM5_9MYCO</name>
<protein>
    <submittedName>
        <fullName evidence="10">Mannosyltransferase</fullName>
    </submittedName>
</protein>
<feature type="transmembrane region" description="Helical" evidence="9">
    <location>
        <begin position="294"/>
        <end position="315"/>
    </location>
</feature>
<evidence type="ECO:0000256" key="1">
    <source>
        <dbReference type="ARBA" id="ARBA00004651"/>
    </source>
</evidence>
<keyword evidence="2" id="KW-1003">Cell membrane</keyword>
<dbReference type="PANTHER" id="PTHR33908">
    <property type="entry name" value="MANNOSYLTRANSFERASE YKCB-RELATED"/>
    <property type="match status" value="1"/>
</dbReference>
<evidence type="ECO:0000256" key="2">
    <source>
        <dbReference type="ARBA" id="ARBA00022475"/>
    </source>
</evidence>
<feature type="transmembrane region" description="Helical" evidence="9">
    <location>
        <begin position="327"/>
        <end position="347"/>
    </location>
</feature>
<evidence type="ECO:0000256" key="5">
    <source>
        <dbReference type="ARBA" id="ARBA00022692"/>
    </source>
</evidence>
<dbReference type="GO" id="GO:0010041">
    <property type="term" value="P:response to iron(III) ion"/>
    <property type="evidence" value="ECO:0007669"/>
    <property type="project" value="TreeGrafter"/>
</dbReference>
<feature type="transmembrane region" description="Helical" evidence="9">
    <location>
        <begin position="178"/>
        <end position="208"/>
    </location>
</feature>
<keyword evidence="7 9" id="KW-0472">Membrane</keyword>
<dbReference type="Proteomes" id="UP000466931">
    <property type="component" value="Chromosome"/>
</dbReference>
<accession>A0A7I7XVM5</accession>
<evidence type="ECO:0000256" key="4">
    <source>
        <dbReference type="ARBA" id="ARBA00022679"/>
    </source>
</evidence>
<organism evidence="10 11">
    <name type="scientific">Mycolicibacterium confluentis</name>
    <dbReference type="NCBI Taxonomy" id="28047"/>
    <lineage>
        <taxon>Bacteria</taxon>
        <taxon>Bacillati</taxon>
        <taxon>Actinomycetota</taxon>
        <taxon>Actinomycetes</taxon>
        <taxon>Mycobacteriales</taxon>
        <taxon>Mycobacteriaceae</taxon>
        <taxon>Mycolicibacterium</taxon>
    </lineage>
</organism>
<evidence type="ECO:0000256" key="8">
    <source>
        <dbReference type="SAM" id="MobiDB-lite"/>
    </source>
</evidence>
<dbReference type="GO" id="GO:0005886">
    <property type="term" value="C:plasma membrane"/>
    <property type="evidence" value="ECO:0007669"/>
    <property type="project" value="UniProtKB-SubCell"/>
</dbReference>
<feature type="transmembrane region" description="Helical" evidence="9">
    <location>
        <begin position="148"/>
        <end position="166"/>
    </location>
</feature>
<evidence type="ECO:0000256" key="6">
    <source>
        <dbReference type="ARBA" id="ARBA00022989"/>
    </source>
</evidence>
<feature type="transmembrane region" description="Helical" evidence="9">
    <location>
        <begin position="98"/>
        <end position="119"/>
    </location>
</feature>
<dbReference type="AlphaFoldDB" id="A0A7I7XVM5"/>
<evidence type="ECO:0000256" key="7">
    <source>
        <dbReference type="ARBA" id="ARBA00023136"/>
    </source>
</evidence>
<reference evidence="10" key="2">
    <citation type="submission" date="2020-02" db="EMBL/GenBank/DDBJ databases">
        <authorList>
            <person name="Matsumoto Y."/>
            <person name="Motooka D."/>
            <person name="Nakamura S."/>
        </authorList>
    </citation>
    <scope>NUCLEOTIDE SEQUENCE</scope>
    <source>
        <strain evidence="10">JCM 13671</strain>
    </source>
</reference>
<feature type="transmembrane region" description="Helical" evidence="9">
    <location>
        <begin position="353"/>
        <end position="371"/>
    </location>
</feature>
<sequence length="519" mass="56035">MVLTSLPDPISEDIEVGPDRTRRPGAVTDPMLAAVGAMAVSAIWINRPSLWYDEAATISAASRPLPELWALVQNIDAVHGLYYLLMHGWLLLAAPSETFLRLSSVVAVGLAAAGVVVLGKQLSTRAVALTAAAVFAILPRVTCAAIEARSYALSMAAAVWLTVLLVRAVRRGGVWLWAAYSAALAASTALNVYVLLIAGAHGLLALMLSGRRGFAHWCAAASVAVIAVVPFLSYSRSQMRQVGWIPPLRQRTFGEVLVDQYFDHSVAAAVLAALLIVTAAFLRRPSPALPEGGARVTVAVTLAWILFPTAVLLGYSALAAPVYWPRYLTFTAPAVSLLLGVCIVAVARTPSRTVAVLVLCLVAATPNLLLAQRGPYAKGQMDYSQVADIIASHASPGDCLVLDNTVRWEPGPIRPLTAARPSVYAKLTDPGRGRTALDRNMLWDRHRSIWSWRDRIPSCPVLWTVSERDPTRPAHETGPRLVPGPRLERAPAYRVPAQFGFHVVERWQFSLAQVTRSLR</sequence>
<feature type="transmembrane region" description="Helical" evidence="9">
    <location>
        <begin position="126"/>
        <end position="142"/>
    </location>
</feature>
<dbReference type="GO" id="GO:0009103">
    <property type="term" value="P:lipopolysaccharide biosynthetic process"/>
    <property type="evidence" value="ECO:0007669"/>
    <property type="project" value="UniProtKB-ARBA"/>
</dbReference>
<comment type="subcellular location">
    <subcellularLocation>
        <location evidence="1">Cell membrane</location>
        <topology evidence="1">Multi-pass membrane protein</topology>
    </subcellularLocation>
</comment>
<keyword evidence="6 9" id="KW-1133">Transmembrane helix</keyword>
<evidence type="ECO:0000313" key="10">
    <source>
        <dbReference type="EMBL" id="BBZ33308.1"/>
    </source>
</evidence>
<feature type="transmembrane region" description="Helical" evidence="9">
    <location>
        <begin position="261"/>
        <end position="282"/>
    </location>
</feature>